<dbReference type="HOGENOM" id="CLU_059054_2_0_1"/>
<dbReference type="RefSeq" id="XP_007870074.1">
    <property type="nucleotide sequence ID" value="XM_007871883.1"/>
</dbReference>
<keyword evidence="1" id="KW-0472">Membrane</keyword>
<feature type="transmembrane region" description="Helical" evidence="1">
    <location>
        <begin position="214"/>
        <end position="235"/>
    </location>
</feature>
<name>S7PWD2_GLOTA</name>
<feature type="transmembrane region" description="Helical" evidence="1">
    <location>
        <begin position="124"/>
        <end position="147"/>
    </location>
</feature>
<evidence type="ECO:0000313" key="3">
    <source>
        <dbReference type="Proteomes" id="UP000030669"/>
    </source>
</evidence>
<feature type="transmembrane region" description="Helical" evidence="1">
    <location>
        <begin position="92"/>
        <end position="112"/>
    </location>
</feature>
<sequence>MLEPLALIDWSDPGEIERDAGIYEKVMAFFMGIYGYDFLQTLWFEWWIITGKVHFKWPYIPYFLGRYSVIAMFAVLNKLDYHSIMAECDVEYKFIAVTFMLGTGCASLNLAIRTALIWKYKGYAVTTLIAIAAVHWYCVINAAVKFIRTDYDSFFGACLIVQTHQDALTALYIATLIFDMLILIASIVGLLRGSSDMRGWHMHDIRRVLFRQGIEYFLLTSLVNTSSVVFARLNYNTIMDIILSVPALVISMIASCHCVTSLILTYQELEKQEEGHEVRVIVDSEEPPLTSRIDIPP</sequence>
<keyword evidence="1" id="KW-0812">Transmembrane</keyword>
<gene>
    <name evidence="2" type="ORF">GLOTRDRAFT_133003</name>
</gene>
<feature type="transmembrane region" description="Helical" evidence="1">
    <location>
        <begin position="167"/>
        <end position="193"/>
    </location>
</feature>
<dbReference type="OrthoDB" id="2742220at2759"/>
<dbReference type="EMBL" id="KB469310">
    <property type="protein sequence ID" value="EPQ51632.1"/>
    <property type="molecule type" value="Genomic_DNA"/>
</dbReference>
<dbReference type="GeneID" id="19302626"/>
<dbReference type="AlphaFoldDB" id="S7PWD2"/>
<keyword evidence="1" id="KW-1133">Transmembrane helix</keyword>
<feature type="transmembrane region" description="Helical" evidence="1">
    <location>
        <begin position="26"/>
        <end position="47"/>
    </location>
</feature>
<dbReference type="KEGG" id="gtr:GLOTRDRAFT_133003"/>
<evidence type="ECO:0000313" key="2">
    <source>
        <dbReference type="EMBL" id="EPQ51632.1"/>
    </source>
</evidence>
<dbReference type="Proteomes" id="UP000030669">
    <property type="component" value="Unassembled WGS sequence"/>
</dbReference>
<feature type="transmembrane region" description="Helical" evidence="1">
    <location>
        <begin position="59"/>
        <end position="76"/>
    </location>
</feature>
<accession>S7PWD2</accession>
<keyword evidence="3" id="KW-1185">Reference proteome</keyword>
<feature type="transmembrane region" description="Helical" evidence="1">
    <location>
        <begin position="241"/>
        <end position="264"/>
    </location>
</feature>
<dbReference type="OMA" id="TRAVWHR"/>
<proteinExistence type="predicted"/>
<organism evidence="2 3">
    <name type="scientific">Gloeophyllum trabeum (strain ATCC 11539 / FP-39264 / Madison 617)</name>
    <name type="common">Brown rot fungus</name>
    <dbReference type="NCBI Taxonomy" id="670483"/>
    <lineage>
        <taxon>Eukaryota</taxon>
        <taxon>Fungi</taxon>
        <taxon>Dikarya</taxon>
        <taxon>Basidiomycota</taxon>
        <taxon>Agaricomycotina</taxon>
        <taxon>Agaricomycetes</taxon>
        <taxon>Gloeophyllales</taxon>
        <taxon>Gloeophyllaceae</taxon>
        <taxon>Gloeophyllum</taxon>
    </lineage>
</organism>
<reference evidence="2 3" key="1">
    <citation type="journal article" date="2012" name="Science">
        <title>The Paleozoic origin of enzymatic lignin decomposition reconstructed from 31 fungal genomes.</title>
        <authorList>
            <person name="Floudas D."/>
            <person name="Binder M."/>
            <person name="Riley R."/>
            <person name="Barry K."/>
            <person name="Blanchette R.A."/>
            <person name="Henrissat B."/>
            <person name="Martinez A.T."/>
            <person name="Otillar R."/>
            <person name="Spatafora J.W."/>
            <person name="Yadav J.S."/>
            <person name="Aerts A."/>
            <person name="Benoit I."/>
            <person name="Boyd A."/>
            <person name="Carlson A."/>
            <person name="Copeland A."/>
            <person name="Coutinho P.M."/>
            <person name="de Vries R.P."/>
            <person name="Ferreira P."/>
            <person name="Findley K."/>
            <person name="Foster B."/>
            <person name="Gaskell J."/>
            <person name="Glotzer D."/>
            <person name="Gorecki P."/>
            <person name="Heitman J."/>
            <person name="Hesse C."/>
            <person name="Hori C."/>
            <person name="Igarashi K."/>
            <person name="Jurgens J.A."/>
            <person name="Kallen N."/>
            <person name="Kersten P."/>
            <person name="Kohler A."/>
            <person name="Kuees U."/>
            <person name="Kumar T.K.A."/>
            <person name="Kuo A."/>
            <person name="LaButti K."/>
            <person name="Larrondo L.F."/>
            <person name="Lindquist E."/>
            <person name="Ling A."/>
            <person name="Lombard V."/>
            <person name="Lucas S."/>
            <person name="Lundell T."/>
            <person name="Martin R."/>
            <person name="McLaughlin D.J."/>
            <person name="Morgenstern I."/>
            <person name="Morin E."/>
            <person name="Murat C."/>
            <person name="Nagy L.G."/>
            <person name="Nolan M."/>
            <person name="Ohm R.A."/>
            <person name="Patyshakuliyeva A."/>
            <person name="Rokas A."/>
            <person name="Ruiz-Duenas F.J."/>
            <person name="Sabat G."/>
            <person name="Salamov A."/>
            <person name="Samejima M."/>
            <person name="Schmutz J."/>
            <person name="Slot J.C."/>
            <person name="St John F."/>
            <person name="Stenlid J."/>
            <person name="Sun H."/>
            <person name="Sun S."/>
            <person name="Syed K."/>
            <person name="Tsang A."/>
            <person name="Wiebenga A."/>
            <person name="Young D."/>
            <person name="Pisabarro A."/>
            <person name="Eastwood D.C."/>
            <person name="Martin F."/>
            <person name="Cullen D."/>
            <person name="Grigoriev I.V."/>
            <person name="Hibbett D.S."/>
        </authorList>
    </citation>
    <scope>NUCLEOTIDE SEQUENCE [LARGE SCALE GENOMIC DNA]</scope>
    <source>
        <strain evidence="2 3">ATCC 11539</strain>
    </source>
</reference>
<protein>
    <submittedName>
        <fullName evidence="2">Uncharacterized protein</fullName>
    </submittedName>
</protein>
<evidence type="ECO:0000256" key="1">
    <source>
        <dbReference type="SAM" id="Phobius"/>
    </source>
</evidence>